<reference evidence="13 14" key="1">
    <citation type="submission" date="2018-03" db="EMBL/GenBank/DDBJ databases">
        <title>Genomic Encyclopedia of Type Strains, Phase III (KMG-III): the genomes of soil and plant-associated and newly described type strains.</title>
        <authorList>
            <person name="Whitman W."/>
        </authorList>
    </citation>
    <scope>NUCLEOTIDE SEQUENCE [LARGE SCALE GENOMIC DNA]</scope>
    <source>
        <strain evidence="13 14">MWH-P2sevCIIIb</strain>
    </source>
</reference>
<keyword evidence="7" id="KW-0406">Ion transport</keyword>
<proteinExistence type="predicted"/>
<evidence type="ECO:0000256" key="1">
    <source>
        <dbReference type="ARBA" id="ARBA00004571"/>
    </source>
</evidence>
<comment type="subunit">
    <text evidence="2">Homotrimer.</text>
</comment>
<comment type="caution">
    <text evidence="13">The sequence shown here is derived from an EMBL/GenBank/DDBJ whole genome shotgun (WGS) entry which is preliminary data.</text>
</comment>
<dbReference type="Gene3D" id="2.40.160.10">
    <property type="entry name" value="Porin"/>
    <property type="match status" value="1"/>
</dbReference>
<dbReference type="GO" id="GO:0006811">
    <property type="term" value="P:monoatomic ion transport"/>
    <property type="evidence" value="ECO:0007669"/>
    <property type="project" value="UniProtKB-KW"/>
</dbReference>
<dbReference type="GO" id="GO:0015288">
    <property type="term" value="F:porin activity"/>
    <property type="evidence" value="ECO:0007669"/>
    <property type="project" value="UniProtKB-KW"/>
</dbReference>
<keyword evidence="10" id="KW-0998">Cell outer membrane</keyword>
<feature type="chain" id="PRO_5015728360" evidence="11">
    <location>
        <begin position="24"/>
        <end position="399"/>
    </location>
</feature>
<evidence type="ECO:0000256" key="6">
    <source>
        <dbReference type="ARBA" id="ARBA00022729"/>
    </source>
</evidence>
<evidence type="ECO:0000256" key="9">
    <source>
        <dbReference type="ARBA" id="ARBA00023136"/>
    </source>
</evidence>
<evidence type="ECO:0000256" key="3">
    <source>
        <dbReference type="ARBA" id="ARBA00022448"/>
    </source>
</evidence>
<dbReference type="PANTHER" id="PTHR34501:SF9">
    <property type="entry name" value="MAJOR OUTER MEMBRANE PROTEIN P.IA"/>
    <property type="match status" value="1"/>
</dbReference>
<dbReference type="RefSeq" id="WP_106228134.1">
    <property type="nucleotide sequence ID" value="NZ_PVTV01000015.1"/>
</dbReference>
<dbReference type="Pfam" id="PF13609">
    <property type="entry name" value="Porin_4"/>
    <property type="match status" value="1"/>
</dbReference>
<keyword evidence="5" id="KW-0812">Transmembrane</keyword>
<keyword evidence="14" id="KW-1185">Reference proteome</keyword>
<evidence type="ECO:0000256" key="10">
    <source>
        <dbReference type="ARBA" id="ARBA00023237"/>
    </source>
</evidence>
<keyword evidence="4" id="KW-1134">Transmembrane beta strand</keyword>
<dbReference type="CDD" id="cd00342">
    <property type="entry name" value="gram_neg_porins"/>
    <property type="match status" value="1"/>
</dbReference>
<dbReference type="InterPro" id="IPR023614">
    <property type="entry name" value="Porin_dom_sf"/>
</dbReference>
<keyword evidence="3" id="KW-0813">Transport</keyword>
<gene>
    <name evidence="13" type="ORF">BCM14_2301</name>
</gene>
<dbReference type="Proteomes" id="UP000238308">
    <property type="component" value="Unassembled WGS sequence"/>
</dbReference>
<evidence type="ECO:0000256" key="2">
    <source>
        <dbReference type="ARBA" id="ARBA00011233"/>
    </source>
</evidence>
<dbReference type="GO" id="GO:0046930">
    <property type="term" value="C:pore complex"/>
    <property type="evidence" value="ECO:0007669"/>
    <property type="project" value="UniProtKB-KW"/>
</dbReference>
<evidence type="ECO:0000256" key="8">
    <source>
        <dbReference type="ARBA" id="ARBA00023114"/>
    </source>
</evidence>
<dbReference type="InterPro" id="IPR033900">
    <property type="entry name" value="Gram_neg_porin_domain"/>
</dbReference>
<dbReference type="AlphaFoldDB" id="A0A2T0XE28"/>
<dbReference type="EMBL" id="PVTV01000015">
    <property type="protein sequence ID" value="PRY97161.1"/>
    <property type="molecule type" value="Genomic_DNA"/>
</dbReference>
<evidence type="ECO:0000256" key="7">
    <source>
        <dbReference type="ARBA" id="ARBA00023065"/>
    </source>
</evidence>
<feature type="signal peptide" evidence="11">
    <location>
        <begin position="1"/>
        <end position="23"/>
    </location>
</feature>
<keyword evidence="9" id="KW-0472">Membrane</keyword>
<evidence type="ECO:0000256" key="11">
    <source>
        <dbReference type="SAM" id="SignalP"/>
    </source>
</evidence>
<evidence type="ECO:0000259" key="12">
    <source>
        <dbReference type="Pfam" id="PF13609"/>
    </source>
</evidence>
<feature type="domain" description="Porin" evidence="12">
    <location>
        <begin position="9"/>
        <end position="379"/>
    </location>
</feature>
<sequence>MIKKYLITATALALFSIQLSSNAESLVTMYGIIDSGLVYQNLTGNDTYNGTRAGLSSGTQTTSRWGMRGTEDLGDGYSLNFVLESSFETNDGALLSGGRMFGLQSWFGFGKQDLGYLRFGRQSSFALENFLPIDPFRGGFGQARMAMAFGSSNSNTKYSNLLKAMIEPVTGLKLGAGYSFAPQMNTTYYNGSGVTSATAADYNFDTMHNTRLITLGANYTSGPLVLAASYDQVMPDPSAPVPDALSRPPNIREWILGGKYDFDWIALSIAYGQNAGGTINNQAVSVTSNGKASLDSVSWGGGQATMMFDPNMSYNSSMFGATIPINQRSKVFTSWTQAHNTGTSNAAAGVTSQNIFSLGYQYDLSARTDLYAATSYATNAGFVNGVNSYILVSGIRHRF</sequence>
<dbReference type="GO" id="GO:0009279">
    <property type="term" value="C:cell outer membrane"/>
    <property type="evidence" value="ECO:0007669"/>
    <property type="project" value="UniProtKB-SubCell"/>
</dbReference>
<dbReference type="OrthoDB" id="8520696at2"/>
<protein>
    <submittedName>
        <fullName evidence="13">Putative porin</fullName>
    </submittedName>
</protein>
<evidence type="ECO:0000313" key="13">
    <source>
        <dbReference type="EMBL" id="PRY97161.1"/>
    </source>
</evidence>
<keyword evidence="8" id="KW-0626">Porin</keyword>
<keyword evidence="6 11" id="KW-0732">Signal</keyword>
<comment type="subcellular location">
    <subcellularLocation>
        <location evidence="1">Cell outer membrane</location>
        <topology evidence="1">Multi-pass membrane protein</topology>
    </subcellularLocation>
</comment>
<accession>A0A2T0XE28</accession>
<dbReference type="InterPro" id="IPR050298">
    <property type="entry name" value="Gram-neg_bact_OMP"/>
</dbReference>
<evidence type="ECO:0000256" key="4">
    <source>
        <dbReference type="ARBA" id="ARBA00022452"/>
    </source>
</evidence>
<name>A0A2T0XE28_9BURK</name>
<dbReference type="SUPFAM" id="SSF56935">
    <property type="entry name" value="Porins"/>
    <property type="match status" value="1"/>
</dbReference>
<evidence type="ECO:0000256" key="5">
    <source>
        <dbReference type="ARBA" id="ARBA00022692"/>
    </source>
</evidence>
<organism evidence="13 14">
    <name type="scientific">Jezberella montanilacus</name>
    <dbReference type="NCBI Taxonomy" id="323426"/>
    <lineage>
        <taxon>Bacteria</taxon>
        <taxon>Pseudomonadati</taxon>
        <taxon>Pseudomonadota</taxon>
        <taxon>Betaproteobacteria</taxon>
        <taxon>Burkholderiales</taxon>
        <taxon>Alcaligenaceae</taxon>
        <taxon>Jezberella</taxon>
    </lineage>
</organism>
<dbReference type="PANTHER" id="PTHR34501">
    <property type="entry name" value="PROTEIN YDDL-RELATED"/>
    <property type="match status" value="1"/>
</dbReference>
<evidence type="ECO:0000313" key="14">
    <source>
        <dbReference type="Proteomes" id="UP000238308"/>
    </source>
</evidence>